<comment type="caution">
    <text evidence="1">The sequence shown here is derived from an EMBL/GenBank/DDBJ whole genome shotgun (WGS) entry which is preliminary data.</text>
</comment>
<dbReference type="Proteomes" id="UP001196661">
    <property type="component" value="Unassembled WGS sequence"/>
</dbReference>
<evidence type="ECO:0000313" key="2">
    <source>
        <dbReference type="Proteomes" id="UP001196661"/>
    </source>
</evidence>
<keyword evidence="2" id="KW-1185">Reference proteome</keyword>
<organism evidence="1 2">
    <name type="scientific">Leptothoe kymatousa TAU-MAC 1615</name>
    <dbReference type="NCBI Taxonomy" id="2364775"/>
    <lineage>
        <taxon>Bacteria</taxon>
        <taxon>Bacillati</taxon>
        <taxon>Cyanobacteriota</taxon>
        <taxon>Cyanophyceae</taxon>
        <taxon>Nodosilineales</taxon>
        <taxon>Cymatolegaceae</taxon>
        <taxon>Leptothoe</taxon>
        <taxon>Leptothoe kymatousa</taxon>
    </lineage>
</organism>
<proteinExistence type="predicted"/>
<name>A0ABS5Y8C0_9CYAN</name>
<dbReference type="EMBL" id="JADOER010000015">
    <property type="protein sequence ID" value="MBT9313619.1"/>
    <property type="molecule type" value="Genomic_DNA"/>
</dbReference>
<protein>
    <recommendedName>
        <fullName evidence="3">Secreted protein</fullName>
    </recommendedName>
</protein>
<evidence type="ECO:0008006" key="3">
    <source>
        <dbReference type="Google" id="ProtNLM"/>
    </source>
</evidence>
<evidence type="ECO:0000313" key="1">
    <source>
        <dbReference type="EMBL" id="MBT9313619.1"/>
    </source>
</evidence>
<sequence>MLTKVFAILAYVVAGASVVGAYSQASALHLRQTNQPLYRPRHRMVHFGSYRSGQFEPLSTRSAYGGFRGGGNSSGK</sequence>
<reference evidence="1 2" key="1">
    <citation type="journal article" date="2021" name="Mar. Drugs">
        <title>Genome Reduction and Secondary Metabolism of the Marine Sponge-Associated Cyanobacterium Leptothoe.</title>
        <authorList>
            <person name="Konstantinou D."/>
            <person name="Popin R.V."/>
            <person name="Fewer D.P."/>
            <person name="Sivonen K."/>
            <person name="Gkelis S."/>
        </authorList>
    </citation>
    <scope>NUCLEOTIDE SEQUENCE [LARGE SCALE GENOMIC DNA]</scope>
    <source>
        <strain evidence="1 2">TAU-MAC 1615</strain>
    </source>
</reference>
<accession>A0ABS5Y8C0</accession>
<gene>
    <name evidence="1" type="ORF">IXB28_15505</name>
</gene>
<dbReference type="RefSeq" id="WP_215619509.1">
    <property type="nucleotide sequence ID" value="NZ_JADOER010000015.1"/>
</dbReference>